<keyword evidence="4 9" id="KW-0812">Transmembrane</keyword>
<dbReference type="FunFam" id="1.20.1250.20:FF:000134">
    <property type="entry name" value="MFS sugar transporter protein"/>
    <property type="match status" value="1"/>
</dbReference>
<feature type="transmembrane region" description="Helical" evidence="9">
    <location>
        <begin position="347"/>
        <end position="365"/>
    </location>
</feature>
<dbReference type="PRINTS" id="PR00171">
    <property type="entry name" value="SUGRTRNSPORT"/>
</dbReference>
<feature type="transmembrane region" description="Helical" evidence="9">
    <location>
        <begin position="98"/>
        <end position="117"/>
    </location>
</feature>
<dbReference type="PROSITE" id="PS50850">
    <property type="entry name" value="MFS"/>
    <property type="match status" value="1"/>
</dbReference>
<dbReference type="RefSeq" id="XP_019021016.1">
    <property type="nucleotide sequence ID" value="XM_019169929.1"/>
</dbReference>
<feature type="transmembrane region" description="Helical" evidence="9">
    <location>
        <begin position="124"/>
        <end position="143"/>
    </location>
</feature>
<comment type="subcellular location">
    <subcellularLocation>
        <location evidence="1">Membrane</location>
        <topology evidence="1">Multi-pass membrane protein</topology>
    </subcellularLocation>
</comment>
<reference evidence="11 12" key="2">
    <citation type="journal article" date="2014" name="J. Gen. Appl. Microbiol.">
        <title>The early diverging ascomycetous budding yeast Saitoella complicata has three histone deacetylases belonging to the Clr6, Hos2, and Rpd3 lineages.</title>
        <authorList>
            <person name="Nishida H."/>
            <person name="Matsumoto T."/>
            <person name="Kondo S."/>
            <person name="Hamamoto M."/>
            <person name="Yoshikawa H."/>
        </authorList>
    </citation>
    <scope>NUCLEOTIDE SEQUENCE [LARGE SCALE GENOMIC DNA]</scope>
    <source>
        <strain evidence="11 12">NRRL Y-17804</strain>
    </source>
</reference>
<feature type="compositionally biased region" description="Basic and acidic residues" evidence="8">
    <location>
        <begin position="1"/>
        <end position="13"/>
    </location>
</feature>
<dbReference type="Pfam" id="PF00083">
    <property type="entry name" value="Sugar_tr"/>
    <property type="match status" value="1"/>
</dbReference>
<dbReference type="OrthoDB" id="6133115at2759"/>
<evidence type="ECO:0000256" key="7">
    <source>
        <dbReference type="RuleBase" id="RU003346"/>
    </source>
</evidence>
<dbReference type="GO" id="GO:0005351">
    <property type="term" value="F:carbohydrate:proton symporter activity"/>
    <property type="evidence" value="ECO:0007669"/>
    <property type="project" value="TreeGrafter"/>
</dbReference>
<keyword evidence="12" id="KW-1185">Reference proteome</keyword>
<feature type="domain" description="Major facilitator superfamily (MFS) profile" evidence="10">
    <location>
        <begin position="59"/>
        <end position="498"/>
    </location>
</feature>
<evidence type="ECO:0000256" key="1">
    <source>
        <dbReference type="ARBA" id="ARBA00004141"/>
    </source>
</evidence>
<dbReference type="GO" id="GO:0005886">
    <property type="term" value="C:plasma membrane"/>
    <property type="evidence" value="ECO:0007669"/>
    <property type="project" value="UniProtKB-ARBA"/>
</dbReference>
<feature type="transmembrane region" description="Helical" evidence="9">
    <location>
        <begin position="216"/>
        <end position="238"/>
    </location>
</feature>
<name>A0A0E9ND85_SAICN</name>
<evidence type="ECO:0000259" key="10">
    <source>
        <dbReference type="PROSITE" id="PS50850"/>
    </source>
</evidence>
<dbReference type="InterPro" id="IPR036259">
    <property type="entry name" value="MFS_trans_sf"/>
</dbReference>
<comment type="similarity">
    <text evidence="2 7">Belongs to the major facilitator superfamily. Sugar transporter (TC 2.A.1.1) family.</text>
</comment>
<dbReference type="InterPro" id="IPR005828">
    <property type="entry name" value="MFS_sugar_transport-like"/>
</dbReference>
<feature type="transmembrane region" description="Helical" evidence="9">
    <location>
        <begin position="149"/>
        <end position="172"/>
    </location>
</feature>
<dbReference type="SUPFAM" id="SSF103473">
    <property type="entry name" value="MFS general substrate transporter"/>
    <property type="match status" value="1"/>
</dbReference>
<feature type="transmembrane region" description="Helical" evidence="9">
    <location>
        <begin position="475"/>
        <end position="495"/>
    </location>
</feature>
<evidence type="ECO:0000313" key="12">
    <source>
        <dbReference type="Proteomes" id="UP000033140"/>
    </source>
</evidence>
<evidence type="ECO:0000256" key="8">
    <source>
        <dbReference type="SAM" id="MobiDB-lite"/>
    </source>
</evidence>
<dbReference type="InterPro" id="IPR050360">
    <property type="entry name" value="MFS_Sugar_Transporters"/>
</dbReference>
<dbReference type="PANTHER" id="PTHR48022:SF70">
    <property type="entry name" value="MONOSACCHARIDE TRANSPORTER, PUTATIVE (AFU_ORTHOLOGUE AFUA_5G14540)-RELATED"/>
    <property type="match status" value="1"/>
</dbReference>
<feature type="region of interest" description="Disordered" evidence="8">
    <location>
        <begin position="1"/>
        <end position="37"/>
    </location>
</feature>
<feature type="transmembrane region" description="Helical" evidence="9">
    <location>
        <begin position="446"/>
        <end position="463"/>
    </location>
</feature>
<evidence type="ECO:0000256" key="5">
    <source>
        <dbReference type="ARBA" id="ARBA00022989"/>
    </source>
</evidence>
<dbReference type="STRING" id="698492.A0A0E9ND85"/>
<dbReference type="OMA" id="MSWFGQF"/>
<keyword evidence="5 9" id="KW-1133">Transmembrane helix</keyword>
<keyword evidence="3 7" id="KW-0813">Transport</keyword>
<dbReference type="InterPro" id="IPR003663">
    <property type="entry name" value="Sugar/inositol_transpt"/>
</dbReference>
<dbReference type="AlphaFoldDB" id="A0A0E9ND85"/>
<feature type="transmembrane region" description="Helical" evidence="9">
    <location>
        <begin position="184"/>
        <end position="204"/>
    </location>
</feature>
<evidence type="ECO:0000313" key="11">
    <source>
        <dbReference type="EMBL" id="GAO47676.1"/>
    </source>
</evidence>
<sequence length="533" mass="59334">MDKDKVNAEHIERATNSPPLDEKNHTGTTTRDPNLNLASVTAARPPKPWSKQMLKLYGILLVLYLCATMQGYDGSLMGSINALNEYQDYFKGQHNTGLVFSIYQIGQICASAFLWISDTWGRRISVAVGLSIVILGTIVQGTAHTMNQFIAGRFLLAFGSGVPAMTAPLFVVELAHPNYRGTLTGLYNTLWYMGSIIATFTVYGTSINMPGSNMTFLLPIWLQLLCPAISLVFLYLLVPESPRWLIANGKFEQAKDFIIKYHGENDPSHPLVELELAEIEEAIRHDNGSDKRPWDYRGLYKTPSARYRSLMVIFMAWFGQFSGNNIATYYLPKMTEIAGVTSTNMQLLLTAIYSVISWISAMAGARCHDILGRRPMLMISTFSMTVCFAIIAATTAIFERTASQTSSIASIVFIYLFGVVFAFGFTPMQVTYPAECLTSEMRAKGMSLNLLVLGTAGFVNNYAAPVAMANLTWKFYIFFMCWDAFEGFAVWMWFVETKGRTMEELEEVFSAPNPKKASLVKPGSARHGGVEMI</sequence>
<protein>
    <recommendedName>
        <fullName evidence="10">Major facilitator superfamily (MFS) profile domain-containing protein</fullName>
    </recommendedName>
</protein>
<evidence type="ECO:0000256" key="9">
    <source>
        <dbReference type="SAM" id="Phobius"/>
    </source>
</evidence>
<dbReference type="PANTHER" id="PTHR48022">
    <property type="entry name" value="PLASTIDIC GLUCOSE TRANSPORTER 4"/>
    <property type="match status" value="1"/>
</dbReference>
<evidence type="ECO:0000256" key="3">
    <source>
        <dbReference type="ARBA" id="ARBA00022448"/>
    </source>
</evidence>
<dbReference type="NCBIfam" id="TIGR00879">
    <property type="entry name" value="SP"/>
    <property type="match status" value="1"/>
</dbReference>
<dbReference type="Gene3D" id="1.20.1250.20">
    <property type="entry name" value="MFS general substrate transporter like domains"/>
    <property type="match status" value="1"/>
</dbReference>
<feature type="transmembrane region" description="Helical" evidence="9">
    <location>
        <begin position="377"/>
        <end position="398"/>
    </location>
</feature>
<feature type="transmembrane region" description="Helical" evidence="9">
    <location>
        <begin position="54"/>
        <end position="72"/>
    </location>
</feature>
<feature type="compositionally biased region" description="Polar residues" evidence="8">
    <location>
        <begin position="26"/>
        <end position="37"/>
    </location>
</feature>
<comment type="caution">
    <text evidence="11">The sequence shown here is derived from an EMBL/GenBank/DDBJ whole genome shotgun (WGS) entry which is preliminary data.</text>
</comment>
<keyword evidence="6 9" id="KW-0472">Membrane</keyword>
<organism evidence="11 12">
    <name type="scientific">Saitoella complicata (strain BCRC 22490 / CBS 7301 / JCM 7358 / NBRC 10748 / NRRL Y-17804)</name>
    <dbReference type="NCBI Taxonomy" id="698492"/>
    <lineage>
        <taxon>Eukaryota</taxon>
        <taxon>Fungi</taxon>
        <taxon>Dikarya</taxon>
        <taxon>Ascomycota</taxon>
        <taxon>Taphrinomycotina</taxon>
        <taxon>Taphrinomycotina incertae sedis</taxon>
        <taxon>Saitoella</taxon>
    </lineage>
</organism>
<accession>A0A0E9ND85</accession>
<evidence type="ECO:0000256" key="6">
    <source>
        <dbReference type="ARBA" id="ARBA00023136"/>
    </source>
</evidence>
<evidence type="ECO:0000256" key="2">
    <source>
        <dbReference type="ARBA" id="ARBA00010992"/>
    </source>
</evidence>
<dbReference type="Proteomes" id="UP000033140">
    <property type="component" value="Unassembled WGS sequence"/>
</dbReference>
<evidence type="ECO:0000256" key="4">
    <source>
        <dbReference type="ARBA" id="ARBA00022692"/>
    </source>
</evidence>
<dbReference type="EMBL" id="BACD03000010">
    <property type="protein sequence ID" value="GAO47676.1"/>
    <property type="molecule type" value="Genomic_DNA"/>
</dbReference>
<feature type="transmembrane region" description="Helical" evidence="9">
    <location>
        <begin position="307"/>
        <end position="327"/>
    </location>
</feature>
<feature type="transmembrane region" description="Helical" evidence="9">
    <location>
        <begin position="404"/>
        <end position="425"/>
    </location>
</feature>
<gene>
    <name evidence="11" type="ORF">G7K_1875-t1</name>
</gene>
<reference evidence="11 12" key="1">
    <citation type="journal article" date="2011" name="J. Gen. Appl. Microbiol.">
        <title>Draft genome sequencing of the enigmatic yeast Saitoella complicata.</title>
        <authorList>
            <person name="Nishida H."/>
            <person name="Hamamoto M."/>
            <person name="Sugiyama J."/>
        </authorList>
    </citation>
    <scope>NUCLEOTIDE SEQUENCE [LARGE SCALE GENOMIC DNA]</scope>
    <source>
        <strain evidence="11 12">NRRL Y-17804</strain>
    </source>
</reference>
<dbReference type="InterPro" id="IPR020846">
    <property type="entry name" value="MFS_dom"/>
</dbReference>
<proteinExistence type="inferred from homology"/>
<reference evidence="11 12" key="3">
    <citation type="journal article" date="2015" name="Genome Announc.">
        <title>Draft Genome Sequence of the Archiascomycetous Yeast Saitoella complicata.</title>
        <authorList>
            <person name="Yamauchi K."/>
            <person name="Kondo S."/>
            <person name="Hamamoto M."/>
            <person name="Takahashi Y."/>
            <person name="Ogura Y."/>
            <person name="Hayashi T."/>
            <person name="Nishida H."/>
        </authorList>
    </citation>
    <scope>NUCLEOTIDE SEQUENCE [LARGE SCALE GENOMIC DNA]</scope>
    <source>
        <strain evidence="11 12">NRRL Y-17804</strain>
    </source>
</reference>